<name>A0A6P1CZC3_9NOCA</name>
<evidence type="ECO:0000313" key="5">
    <source>
        <dbReference type="Proteomes" id="UP000471166"/>
    </source>
</evidence>
<dbReference type="RefSeq" id="WP_163848279.1">
    <property type="nucleotide sequence ID" value="NZ_CP107969.1"/>
</dbReference>
<comment type="caution">
    <text evidence="4">The sequence shown here is derived from an EMBL/GenBank/DDBJ whole genome shotgun (WGS) entry which is preliminary data.</text>
</comment>
<gene>
    <name evidence="4" type="ORF">GV791_29815</name>
</gene>
<organism evidence="4 5">
    <name type="scientific">Nocardia cyriacigeorgica</name>
    <dbReference type="NCBI Taxonomy" id="135487"/>
    <lineage>
        <taxon>Bacteria</taxon>
        <taxon>Bacillati</taxon>
        <taxon>Actinomycetota</taxon>
        <taxon>Actinomycetes</taxon>
        <taxon>Mycobacteriales</taxon>
        <taxon>Nocardiaceae</taxon>
        <taxon>Nocardia</taxon>
    </lineage>
</organism>
<evidence type="ECO:0000259" key="3">
    <source>
        <dbReference type="Pfam" id="PF26527"/>
    </source>
</evidence>
<feature type="region of interest" description="Disordered" evidence="1">
    <location>
        <begin position="1"/>
        <end position="47"/>
    </location>
</feature>
<evidence type="ECO:0000313" key="4">
    <source>
        <dbReference type="EMBL" id="NEW36726.1"/>
    </source>
</evidence>
<dbReference type="Pfam" id="PF26527">
    <property type="entry name" value="DUF8176"/>
    <property type="match status" value="1"/>
</dbReference>
<dbReference type="Proteomes" id="UP000471166">
    <property type="component" value="Unassembled WGS sequence"/>
</dbReference>
<dbReference type="AlphaFoldDB" id="A0A6P1CZC3"/>
<sequence>MTNADDHNHTGLGWQWLDHTEPPAPQPIPKQPGARTAPRDTAGTGGEEWAWLDRTVDHRTARARETRVPARVWAGLAAALGVSGVIIGLGVASLTGQDEVAVAVPAITAPPPTSTSIPAACEGLTGTTVTDKAGDNHSLAGVIAGFQHAYYVQRSADAAMRFLGPESGIVAAALAAGIASIPPGTIHCVAITPIADTTAEVHLAEVRPDGSRIDYLQLVNVRPSQPDTVITNIQRRS</sequence>
<dbReference type="InterPro" id="IPR058489">
    <property type="entry name" value="DUF8176"/>
</dbReference>
<keyword evidence="2" id="KW-1133">Transmembrane helix</keyword>
<keyword evidence="2" id="KW-0472">Membrane</keyword>
<dbReference type="EMBL" id="JAAGVB010000095">
    <property type="protein sequence ID" value="NEW36726.1"/>
    <property type="molecule type" value="Genomic_DNA"/>
</dbReference>
<reference evidence="4 5" key="1">
    <citation type="submission" date="2020-01" db="EMBL/GenBank/DDBJ databases">
        <title>Genetics and antimicrobial susceptibilities of Nocardia species isolated from the soil; a comparison with species isolated from humans.</title>
        <authorList>
            <person name="Carrasco G."/>
            <person name="Monzon S."/>
            <person name="Sansegundo M."/>
            <person name="Garcia E."/>
            <person name="Garrido N."/>
            <person name="Medina M.J."/>
            <person name="Villalon P."/>
            <person name="Ramirez-Arocha A.C."/>
            <person name="Jimenez P."/>
            <person name="Cuesta I."/>
            <person name="Valdezate S."/>
        </authorList>
    </citation>
    <scope>NUCLEOTIDE SEQUENCE [LARGE SCALE GENOMIC DNA]</scope>
    <source>
        <strain evidence="4 5">CNM20110626</strain>
    </source>
</reference>
<evidence type="ECO:0000256" key="1">
    <source>
        <dbReference type="SAM" id="MobiDB-lite"/>
    </source>
</evidence>
<feature type="domain" description="DUF8176" evidence="3">
    <location>
        <begin position="126"/>
        <end position="234"/>
    </location>
</feature>
<accession>A0A6P1CZC3</accession>
<protein>
    <recommendedName>
        <fullName evidence="3">DUF8176 domain-containing protein</fullName>
    </recommendedName>
</protein>
<feature type="transmembrane region" description="Helical" evidence="2">
    <location>
        <begin position="72"/>
        <end position="94"/>
    </location>
</feature>
<proteinExistence type="predicted"/>
<evidence type="ECO:0000256" key="2">
    <source>
        <dbReference type="SAM" id="Phobius"/>
    </source>
</evidence>
<keyword evidence="2" id="KW-0812">Transmembrane</keyword>